<dbReference type="OrthoDB" id="3759689at2759"/>
<organism evidence="2 3">
    <name type="scientific">Amniculicola lignicola CBS 123094</name>
    <dbReference type="NCBI Taxonomy" id="1392246"/>
    <lineage>
        <taxon>Eukaryota</taxon>
        <taxon>Fungi</taxon>
        <taxon>Dikarya</taxon>
        <taxon>Ascomycota</taxon>
        <taxon>Pezizomycotina</taxon>
        <taxon>Dothideomycetes</taxon>
        <taxon>Pleosporomycetidae</taxon>
        <taxon>Pleosporales</taxon>
        <taxon>Amniculicolaceae</taxon>
        <taxon>Amniculicola</taxon>
    </lineage>
</organism>
<keyword evidence="3" id="KW-1185">Reference proteome</keyword>
<reference evidence="2" key="1">
    <citation type="journal article" date="2020" name="Stud. Mycol.">
        <title>101 Dothideomycetes genomes: a test case for predicting lifestyles and emergence of pathogens.</title>
        <authorList>
            <person name="Haridas S."/>
            <person name="Albert R."/>
            <person name="Binder M."/>
            <person name="Bloem J."/>
            <person name="Labutti K."/>
            <person name="Salamov A."/>
            <person name="Andreopoulos B."/>
            <person name="Baker S."/>
            <person name="Barry K."/>
            <person name="Bills G."/>
            <person name="Bluhm B."/>
            <person name="Cannon C."/>
            <person name="Castanera R."/>
            <person name="Culley D."/>
            <person name="Daum C."/>
            <person name="Ezra D."/>
            <person name="Gonzalez J."/>
            <person name="Henrissat B."/>
            <person name="Kuo A."/>
            <person name="Liang C."/>
            <person name="Lipzen A."/>
            <person name="Lutzoni F."/>
            <person name="Magnuson J."/>
            <person name="Mondo S."/>
            <person name="Nolan M."/>
            <person name="Ohm R."/>
            <person name="Pangilinan J."/>
            <person name="Park H.-J."/>
            <person name="Ramirez L."/>
            <person name="Alfaro M."/>
            <person name="Sun H."/>
            <person name="Tritt A."/>
            <person name="Yoshinaga Y."/>
            <person name="Zwiers L.-H."/>
            <person name="Turgeon B."/>
            <person name="Goodwin S."/>
            <person name="Spatafora J."/>
            <person name="Crous P."/>
            <person name="Grigoriev I."/>
        </authorList>
    </citation>
    <scope>NUCLEOTIDE SEQUENCE</scope>
    <source>
        <strain evidence="2">CBS 123094</strain>
    </source>
</reference>
<evidence type="ECO:0000313" key="3">
    <source>
        <dbReference type="Proteomes" id="UP000799779"/>
    </source>
</evidence>
<proteinExistence type="predicted"/>
<dbReference type="EMBL" id="ML977559">
    <property type="protein sequence ID" value="KAF2006746.1"/>
    <property type="molecule type" value="Genomic_DNA"/>
</dbReference>
<dbReference type="AlphaFoldDB" id="A0A6A5X2W3"/>
<name>A0A6A5X2W3_9PLEO</name>
<dbReference type="Pfam" id="PF14273">
    <property type="entry name" value="DUF4360"/>
    <property type="match status" value="1"/>
</dbReference>
<dbReference type="Proteomes" id="UP000799779">
    <property type="component" value="Unassembled WGS sequence"/>
</dbReference>
<protein>
    <submittedName>
        <fullName evidence="2">Uncharacterized protein</fullName>
    </submittedName>
</protein>
<sequence length="204" mass="21419">MRTSKALLSLSIAAGTLADPAPQPKIGGIEYWGSACPNGGLSAAIGPVNTTTNTALLTFTLSNFAPTMGSFGSTLRMCDIVSQVTIDKGWKVQLNARGTSAQGTSDLPSNATMYLRSSYRFMETAEIQSIGMLEVGGPLNGQVTKQLTPEKGDKGIVSSCAGGELDVEFQARAVEDDYGLDMAKRQAADGKSWTLTTDVDILPC</sequence>
<evidence type="ECO:0000313" key="2">
    <source>
        <dbReference type="EMBL" id="KAF2006746.1"/>
    </source>
</evidence>
<keyword evidence="1" id="KW-0732">Signal</keyword>
<dbReference type="InterPro" id="IPR025649">
    <property type="entry name" value="DUF4360"/>
</dbReference>
<gene>
    <name evidence="2" type="ORF">P154DRAFT_529754</name>
</gene>
<feature type="signal peptide" evidence="1">
    <location>
        <begin position="1"/>
        <end position="18"/>
    </location>
</feature>
<feature type="chain" id="PRO_5025676736" evidence="1">
    <location>
        <begin position="19"/>
        <end position="204"/>
    </location>
</feature>
<accession>A0A6A5X2W3</accession>
<evidence type="ECO:0000256" key="1">
    <source>
        <dbReference type="SAM" id="SignalP"/>
    </source>
</evidence>